<keyword evidence="11" id="KW-0503">Monooxygenase</keyword>
<evidence type="ECO:0000256" key="1">
    <source>
        <dbReference type="ARBA" id="ARBA00001974"/>
    </source>
</evidence>
<proteinExistence type="inferred from homology"/>
<dbReference type="PIRSF" id="PIRSF000332">
    <property type="entry name" value="FMO"/>
    <property type="match status" value="1"/>
</dbReference>
<comment type="function">
    <text evidence="18">Broad spectrum monooxygenase that catalyzes the oxygenation of a wide variety of nitrogen- and sulfur-containing compounds including xenobiotics. Catalyzes the S-oxygenation of hypotaurine to produce taurine, an organic osmolyte involved in cell volume regulation as well as a variety of cytoprotective and developmental processes. In vitro, catalyzes the N-oxygenation of trimethylamine (TMA) to produce trimethylamine N-oxide (TMAO) and could therefore participate to the detoxification of this compound that is generated by the action of gut microbiota from dietary precursors such as choline, choline containing compounds, betaine or L-carnitine.</text>
</comment>
<dbReference type="GO" id="GO:0034899">
    <property type="term" value="F:trimethylamine monooxygenase activity"/>
    <property type="evidence" value="ECO:0007669"/>
    <property type="project" value="UniProtKB-EC"/>
</dbReference>
<dbReference type="InterPro" id="IPR000960">
    <property type="entry name" value="Flavin_mOase"/>
</dbReference>
<accession>A0A9P6N2R9</accession>
<dbReference type="SUPFAM" id="SSF51905">
    <property type="entry name" value="FAD/NAD(P)-binding domain"/>
    <property type="match status" value="2"/>
</dbReference>
<comment type="catalytic activity">
    <reaction evidence="21">
        <text>trimethylamine + NADPH + O2 = trimethylamine N-oxide + NADP(+) + H2O</text>
        <dbReference type="Rhea" id="RHEA:31979"/>
        <dbReference type="ChEBI" id="CHEBI:15377"/>
        <dbReference type="ChEBI" id="CHEBI:15379"/>
        <dbReference type="ChEBI" id="CHEBI:15724"/>
        <dbReference type="ChEBI" id="CHEBI:57783"/>
        <dbReference type="ChEBI" id="CHEBI:58349"/>
        <dbReference type="ChEBI" id="CHEBI:58389"/>
        <dbReference type="EC" id="1.14.13.148"/>
    </reaction>
    <physiologicalReaction direction="left-to-right" evidence="21">
        <dbReference type="Rhea" id="RHEA:31980"/>
    </physiologicalReaction>
</comment>
<keyword evidence="4" id="KW-0285">Flavoprotein</keyword>
<gene>
    <name evidence="24" type="primary">FMO5</name>
    <name evidence="24" type="ORF">BGZ80_002436</name>
</gene>
<dbReference type="PRINTS" id="PR00370">
    <property type="entry name" value="FMOXYGENASE"/>
</dbReference>
<keyword evidence="12 23" id="KW-0472">Membrane</keyword>
<dbReference type="AlphaFoldDB" id="A0A9P6N2R9"/>
<keyword evidence="9 23" id="KW-1133">Transmembrane helix</keyword>
<evidence type="ECO:0000256" key="5">
    <source>
        <dbReference type="ARBA" id="ARBA00022692"/>
    </source>
</evidence>
<evidence type="ECO:0000256" key="18">
    <source>
        <dbReference type="ARBA" id="ARBA00045957"/>
    </source>
</evidence>
<evidence type="ECO:0000313" key="24">
    <source>
        <dbReference type="EMBL" id="KAG0021418.1"/>
    </source>
</evidence>
<comment type="subcellular location">
    <subcellularLocation>
        <location evidence="2">Endoplasmic reticulum membrane</location>
        <topology evidence="2">Single-pass membrane protein</topology>
    </subcellularLocation>
</comment>
<dbReference type="InterPro" id="IPR020946">
    <property type="entry name" value="Flavin_mOase-like"/>
</dbReference>
<dbReference type="GO" id="GO:0004499">
    <property type="term" value="F:N,N-dimethylaniline monooxygenase activity"/>
    <property type="evidence" value="ECO:0007669"/>
    <property type="project" value="InterPro"/>
</dbReference>
<dbReference type="PANTHER" id="PTHR23023">
    <property type="entry name" value="DIMETHYLANILINE MONOOXYGENASE"/>
    <property type="match status" value="1"/>
</dbReference>
<comment type="similarity">
    <text evidence="3">Belongs to the FMO family.</text>
</comment>
<evidence type="ECO:0000256" key="4">
    <source>
        <dbReference type="ARBA" id="ARBA00022630"/>
    </source>
</evidence>
<evidence type="ECO:0000256" key="21">
    <source>
        <dbReference type="ARBA" id="ARBA00048088"/>
    </source>
</evidence>
<evidence type="ECO:0000256" key="8">
    <source>
        <dbReference type="ARBA" id="ARBA00022857"/>
    </source>
</evidence>
<sequence>MVDNAQQSDNKPKKRVAVIGAGCVGLTAIKECLDESDRIDVVCFEQEPHTGGQWRYVEVTKERPNPYSSIYKSTIINTSKAMMTFSDYAIPGSWPTYLHNKKVVRYFDMYVHHFRLKEHIRFGTKVVEIRELHDEQNRWMVRFHPVVSWTSAQSPASVTIQEEIFDHVMMCTGHHSVPRYPSFPGMKPDEPDAFTGRQIHSHFYRDAGEFKEKNVVIVGLGNSAVDVAVELSMNQSQVYLSRRNPIWVAPRWLLGKPLDQYTTRFTFWLPLIVFKFISAFLLHLTLPKLHPLMKPNCMMFENHTTINSILHERISTGTIIPQVNIKRIGPGKRVEFEDGTVIDDIDAIIWCTGYHVNYPILDPTIIADGREGLENNRVWLWKYMLPPRHPNLAFIGLFQAVGALMPIAELQCRFLIQTWAGRSSSSSSIPDATRMDKDIQEVQQKIRKQYYDAPRHTIQVDYAPYGDWLAKQIGCFPSFWRLVRHFGVVRGIDLWMETTFGPPIPMHYRLVGPHAWEGDRKKKDDGQSRDGTGEAARQVIWGYKGCKGYTDSKYLRDDGLLLPKDGYQNGVREGMLVEV</sequence>
<keyword evidence="5 23" id="KW-0812">Transmembrane</keyword>
<dbReference type="Gene3D" id="3.50.50.60">
    <property type="entry name" value="FAD/NAD(P)-binding domain"/>
    <property type="match status" value="1"/>
</dbReference>
<dbReference type="GO" id="GO:0050661">
    <property type="term" value="F:NADP binding"/>
    <property type="evidence" value="ECO:0007669"/>
    <property type="project" value="InterPro"/>
</dbReference>
<organism evidence="24 25">
    <name type="scientific">Entomortierella chlamydospora</name>
    <dbReference type="NCBI Taxonomy" id="101097"/>
    <lineage>
        <taxon>Eukaryota</taxon>
        <taxon>Fungi</taxon>
        <taxon>Fungi incertae sedis</taxon>
        <taxon>Mucoromycota</taxon>
        <taxon>Mortierellomycotina</taxon>
        <taxon>Mortierellomycetes</taxon>
        <taxon>Mortierellales</taxon>
        <taxon>Mortierellaceae</taxon>
        <taxon>Entomortierella</taxon>
    </lineage>
</organism>
<evidence type="ECO:0000256" key="7">
    <source>
        <dbReference type="ARBA" id="ARBA00022827"/>
    </source>
</evidence>
<comment type="catalytic activity">
    <reaction evidence="19">
        <text>hypotaurine + NADH + O2 + H(+) = taurine + NAD(+) + H2O</text>
        <dbReference type="Rhea" id="RHEA:74111"/>
        <dbReference type="ChEBI" id="CHEBI:15377"/>
        <dbReference type="ChEBI" id="CHEBI:15378"/>
        <dbReference type="ChEBI" id="CHEBI:15379"/>
        <dbReference type="ChEBI" id="CHEBI:57540"/>
        <dbReference type="ChEBI" id="CHEBI:57853"/>
        <dbReference type="ChEBI" id="CHEBI:57945"/>
        <dbReference type="ChEBI" id="CHEBI:507393"/>
        <dbReference type="EC" id="1.14.13.8"/>
    </reaction>
    <physiologicalReaction direction="left-to-right" evidence="19">
        <dbReference type="Rhea" id="RHEA:74112"/>
    </physiologicalReaction>
</comment>
<comment type="cofactor">
    <cofactor evidence="1">
        <name>FAD</name>
        <dbReference type="ChEBI" id="CHEBI:57692"/>
    </cofactor>
</comment>
<dbReference type="Proteomes" id="UP000703661">
    <property type="component" value="Unassembled WGS sequence"/>
</dbReference>
<evidence type="ECO:0000256" key="22">
    <source>
        <dbReference type="ARBA" id="ARBA00049443"/>
    </source>
</evidence>
<comment type="catalytic activity">
    <reaction evidence="22">
        <text>N,N-dimethylaniline + NADPH + O2 + H(+) = N,N-dimethylaniline N-oxide + NADP(+) + H2O</text>
        <dbReference type="Rhea" id="RHEA:24468"/>
        <dbReference type="ChEBI" id="CHEBI:15377"/>
        <dbReference type="ChEBI" id="CHEBI:15378"/>
        <dbReference type="ChEBI" id="CHEBI:15379"/>
        <dbReference type="ChEBI" id="CHEBI:16269"/>
        <dbReference type="ChEBI" id="CHEBI:17735"/>
        <dbReference type="ChEBI" id="CHEBI:57783"/>
        <dbReference type="ChEBI" id="CHEBI:58349"/>
        <dbReference type="EC" id="1.14.13.8"/>
    </reaction>
    <physiologicalReaction direction="left-to-right" evidence="22">
        <dbReference type="Rhea" id="RHEA:24469"/>
    </physiologicalReaction>
</comment>
<evidence type="ECO:0000256" key="12">
    <source>
        <dbReference type="ARBA" id="ARBA00023136"/>
    </source>
</evidence>
<name>A0A9P6N2R9_9FUNG</name>
<dbReference type="GO" id="GO:0005789">
    <property type="term" value="C:endoplasmic reticulum membrane"/>
    <property type="evidence" value="ECO:0007669"/>
    <property type="project" value="UniProtKB-SubCell"/>
</dbReference>
<keyword evidence="6" id="KW-0256">Endoplasmic reticulum</keyword>
<feature type="transmembrane region" description="Helical" evidence="23">
    <location>
        <begin position="267"/>
        <end position="286"/>
    </location>
</feature>
<evidence type="ECO:0000256" key="3">
    <source>
        <dbReference type="ARBA" id="ARBA00009183"/>
    </source>
</evidence>
<evidence type="ECO:0000256" key="11">
    <source>
        <dbReference type="ARBA" id="ARBA00023033"/>
    </source>
</evidence>
<evidence type="ECO:0000256" key="13">
    <source>
        <dbReference type="ARBA" id="ARBA00029725"/>
    </source>
</evidence>
<evidence type="ECO:0000256" key="15">
    <source>
        <dbReference type="ARBA" id="ARBA00034536"/>
    </source>
</evidence>
<keyword evidence="8" id="KW-0521">NADP</keyword>
<dbReference type="EC" id="1.14.13.148" evidence="14"/>
<reference evidence="24" key="1">
    <citation type="journal article" date="2020" name="Fungal Divers.">
        <title>Resolving the Mortierellaceae phylogeny through synthesis of multi-gene phylogenetics and phylogenomics.</title>
        <authorList>
            <person name="Vandepol N."/>
            <person name="Liber J."/>
            <person name="Desiro A."/>
            <person name="Na H."/>
            <person name="Kennedy M."/>
            <person name="Barry K."/>
            <person name="Grigoriev I.V."/>
            <person name="Miller A.N."/>
            <person name="O'Donnell K."/>
            <person name="Stajich J.E."/>
            <person name="Bonito G."/>
        </authorList>
    </citation>
    <scope>NUCLEOTIDE SEQUENCE</scope>
    <source>
        <strain evidence="24">NRRL 2769</strain>
    </source>
</reference>
<comment type="catalytic activity">
    <reaction evidence="20">
        <text>hypotaurine + NADPH + O2 + H(+) = taurine + NADP(+) + H2O</text>
        <dbReference type="Rhea" id="RHEA:69819"/>
        <dbReference type="ChEBI" id="CHEBI:15377"/>
        <dbReference type="ChEBI" id="CHEBI:15378"/>
        <dbReference type="ChEBI" id="CHEBI:15379"/>
        <dbReference type="ChEBI" id="CHEBI:57783"/>
        <dbReference type="ChEBI" id="CHEBI:57853"/>
        <dbReference type="ChEBI" id="CHEBI:58349"/>
        <dbReference type="ChEBI" id="CHEBI:507393"/>
        <dbReference type="EC" id="1.14.13.8"/>
    </reaction>
    <physiologicalReaction direction="left-to-right" evidence="20">
        <dbReference type="Rhea" id="RHEA:69820"/>
    </physiologicalReaction>
</comment>
<comment type="caution">
    <text evidence="24">The sequence shown here is derived from an EMBL/GenBank/DDBJ whole genome shotgun (WGS) entry which is preliminary data.</text>
</comment>
<keyword evidence="7" id="KW-0274">FAD</keyword>
<evidence type="ECO:0000256" key="23">
    <source>
        <dbReference type="SAM" id="Phobius"/>
    </source>
</evidence>
<evidence type="ECO:0000256" key="2">
    <source>
        <dbReference type="ARBA" id="ARBA00004389"/>
    </source>
</evidence>
<keyword evidence="10" id="KW-0560">Oxidoreductase</keyword>
<dbReference type="Pfam" id="PF00743">
    <property type="entry name" value="FMO-like"/>
    <property type="match status" value="1"/>
</dbReference>
<keyword evidence="25" id="KW-1185">Reference proteome</keyword>
<dbReference type="GO" id="GO:0050660">
    <property type="term" value="F:flavin adenine dinucleotide binding"/>
    <property type="evidence" value="ECO:0007669"/>
    <property type="project" value="InterPro"/>
</dbReference>
<evidence type="ECO:0000256" key="17">
    <source>
        <dbReference type="ARBA" id="ARBA00034561"/>
    </source>
</evidence>
<protein>
    <recommendedName>
        <fullName evidence="15">Flavin-containing monooxygenase 1</fullName>
        <ecNumber evidence="14">1.14.13.148</ecNumber>
    </recommendedName>
    <alternativeName>
        <fullName evidence="17">Dimethylaniline monooxygenase [N-oxide-forming] 1</fullName>
    </alternativeName>
    <alternativeName>
        <fullName evidence="13">Dimethylaniline oxidase 1</fullName>
    </alternativeName>
    <alternativeName>
        <fullName evidence="16">Trimethylamine monooxygenase</fullName>
    </alternativeName>
</protein>
<evidence type="ECO:0000313" key="25">
    <source>
        <dbReference type="Proteomes" id="UP000703661"/>
    </source>
</evidence>
<dbReference type="InterPro" id="IPR036188">
    <property type="entry name" value="FAD/NAD-bd_sf"/>
</dbReference>
<evidence type="ECO:0000256" key="14">
    <source>
        <dbReference type="ARBA" id="ARBA00034528"/>
    </source>
</evidence>
<evidence type="ECO:0000256" key="20">
    <source>
        <dbReference type="ARBA" id="ARBA00048041"/>
    </source>
</evidence>
<dbReference type="FunFam" id="3.50.50.60:FF:000159">
    <property type="entry name" value="Dimethylaniline monooxygenase [N-oxide-forming]"/>
    <property type="match status" value="1"/>
</dbReference>
<dbReference type="EMBL" id="JAAAID010000160">
    <property type="protein sequence ID" value="KAG0021418.1"/>
    <property type="molecule type" value="Genomic_DNA"/>
</dbReference>
<evidence type="ECO:0000256" key="9">
    <source>
        <dbReference type="ARBA" id="ARBA00022989"/>
    </source>
</evidence>
<evidence type="ECO:0000256" key="10">
    <source>
        <dbReference type="ARBA" id="ARBA00023002"/>
    </source>
</evidence>
<dbReference type="InterPro" id="IPR050346">
    <property type="entry name" value="FMO-like"/>
</dbReference>
<evidence type="ECO:0000256" key="16">
    <source>
        <dbReference type="ARBA" id="ARBA00034554"/>
    </source>
</evidence>
<evidence type="ECO:0000256" key="6">
    <source>
        <dbReference type="ARBA" id="ARBA00022824"/>
    </source>
</evidence>
<evidence type="ECO:0000256" key="19">
    <source>
        <dbReference type="ARBA" id="ARBA00047338"/>
    </source>
</evidence>